<feature type="compositionally biased region" description="Gly residues" evidence="6">
    <location>
        <begin position="650"/>
        <end position="667"/>
    </location>
</feature>
<dbReference type="InterPro" id="IPR010910">
    <property type="entry name" value="Nitrate/nitrite_sensing_bac"/>
</dbReference>
<dbReference type="SUPFAM" id="SSF55874">
    <property type="entry name" value="ATPase domain of HSP90 chaperone/DNA topoisomerase II/histidine kinase"/>
    <property type="match status" value="1"/>
</dbReference>
<dbReference type="AlphaFoldDB" id="A0AA90H6Z1"/>
<dbReference type="Pfam" id="PF02518">
    <property type="entry name" value="HATPase_c"/>
    <property type="match status" value="1"/>
</dbReference>
<dbReference type="GO" id="GO:0005886">
    <property type="term" value="C:plasma membrane"/>
    <property type="evidence" value="ECO:0007669"/>
    <property type="project" value="TreeGrafter"/>
</dbReference>
<feature type="domain" description="NIT" evidence="7">
    <location>
        <begin position="53"/>
        <end position="306"/>
    </location>
</feature>
<evidence type="ECO:0000313" key="8">
    <source>
        <dbReference type="EMBL" id="MDI5972100.1"/>
    </source>
</evidence>
<gene>
    <name evidence="8" type="ORF">POF50_022635</name>
</gene>
<protein>
    <recommendedName>
        <fullName evidence="2">histidine kinase</fullName>
        <ecNumber evidence="2">2.7.13.3</ecNumber>
    </recommendedName>
</protein>
<evidence type="ECO:0000256" key="4">
    <source>
        <dbReference type="ARBA" id="ARBA00022679"/>
    </source>
</evidence>
<reference evidence="8" key="1">
    <citation type="submission" date="2023-05" db="EMBL/GenBank/DDBJ databases">
        <title>Streptantibioticus silvisoli sp. nov., acidotolerant actinomycetes 1 from pine litter.</title>
        <authorList>
            <person name="Swiecimska M."/>
            <person name="Golinska P."/>
            <person name="Sangal V."/>
            <person name="Wachnowicz B."/>
            <person name="Goodfellow M."/>
        </authorList>
    </citation>
    <scope>NUCLEOTIDE SEQUENCE</scope>
    <source>
        <strain evidence="8">SL13</strain>
    </source>
</reference>
<feature type="compositionally biased region" description="Basic and acidic residues" evidence="6">
    <location>
        <begin position="843"/>
        <end position="858"/>
    </location>
</feature>
<comment type="catalytic activity">
    <reaction evidence="1">
        <text>ATP + protein L-histidine = ADP + protein N-phospho-L-histidine.</text>
        <dbReference type="EC" id="2.7.13.3"/>
    </reaction>
</comment>
<sequence length="914" mass="98207">MRFRGKSIRRKIVALLLVPLVSLFAIWAFAALITGDGVFGLVNVKHVSARVGLPAQDTVDALSAERRAVLVHLAEPTDATAEADLRRAEASTDKRIAAESAADTDSTVRGDLDPASRTRLDALVKQAGGLSDLRRQVGEGELTGARAYTAYNALIDPYYCFFLGLDPVQSVGLDRQSRILVEMTRAREAISREDALFASAQAAGGMTRAEQREFADAVSQQRTAYATYPPLLPAPDSTGVADFWRDNTDARALHRDEERILDAAPQDAVRQVSASDWQHTTAAVIDATGRLDHQAMDAYLNRVRPYALDVLIKAAVAGGFGLLAVLLSVAVSLRVGRGLVRDLSALRKEAQEASGTRLPRVMRRLAAGEDVDIDAEVPATQYADDEIGAVGKALDTLQRAAVEAAVRQADMRRGVSDVFVNLARRNQVLLHRQLMLLDAMERRTEAADELADLFRLDHMTTRMRRHAEGLVILSGAAPSRQWRRPVRLIDVVRAAVAEVEDYERVEVRRLPRLAVAGNAVADVTHLLAELIENGTVFSPPHSTVQVHGERVANGYLLEIDDRGLGMPPETLLDANLRLAETPEFELSDTDRLGLFVVSRLAQRTGVRVSVRPSPYGGTTAVVLLPNALLTDTTGEEDADSGEYLVPGASGTTGAGGKGGPGGTGGPGIPRAVPTPLPDEITVPVDQDTAHQAFRDWGIVPSAAAAEDFVADARRRRARPLRQFDLPERSQHQQAPELPEPARPTASGHTETGPGGTDENAPLPRRRRAASPVIGAAPGAHRAPDRPAPDVPRGRQSPDPAARPAPDAEQDAAAPRTSPGLPRRVRQASLAPQLRDTGAAYAAVREESPLDRDADEVRSRMASLQRGWQRGRAEADESMTGTAGSSHRTIRTEVPDTAAGRGVRATGTTSEGDGR</sequence>
<feature type="compositionally biased region" description="Polar residues" evidence="6">
    <location>
        <begin position="905"/>
        <end position="914"/>
    </location>
</feature>
<dbReference type="PANTHER" id="PTHR45436">
    <property type="entry name" value="SENSOR HISTIDINE KINASE YKOH"/>
    <property type="match status" value="1"/>
</dbReference>
<evidence type="ECO:0000256" key="5">
    <source>
        <dbReference type="ARBA" id="ARBA00022777"/>
    </source>
</evidence>
<dbReference type="EC" id="2.7.13.3" evidence="2"/>
<feature type="region of interest" description="Disordered" evidence="6">
    <location>
        <begin position="632"/>
        <end position="681"/>
    </location>
</feature>
<dbReference type="Gene3D" id="6.10.340.10">
    <property type="match status" value="1"/>
</dbReference>
<dbReference type="FunFam" id="3.30.565.10:FF:000038">
    <property type="entry name" value="Sensor-like histidine kinase"/>
    <property type="match status" value="1"/>
</dbReference>
<dbReference type="SMART" id="SM00387">
    <property type="entry name" value="HATPase_c"/>
    <property type="match status" value="1"/>
</dbReference>
<organism evidence="8">
    <name type="scientific">Streptantibioticus silvisoli</name>
    <dbReference type="NCBI Taxonomy" id="2705255"/>
    <lineage>
        <taxon>Bacteria</taxon>
        <taxon>Bacillati</taxon>
        <taxon>Actinomycetota</taxon>
        <taxon>Actinomycetes</taxon>
        <taxon>Kitasatosporales</taxon>
        <taxon>Streptomycetaceae</taxon>
        <taxon>Streptantibioticus</taxon>
    </lineage>
</organism>
<dbReference type="InterPro" id="IPR013587">
    <property type="entry name" value="Nitrate/nitrite_sensing"/>
</dbReference>
<evidence type="ECO:0000259" key="7">
    <source>
        <dbReference type="PROSITE" id="PS50906"/>
    </source>
</evidence>
<keyword evidence="4" id="KW-0808">Transferase</keyword>
<comment type="caution">
    <text evidence="8">The sequence shown here is derived from an EMBL/GenBank/DDBJ whole genome shotgun (WGS) entry which is preliminary data.</text>
</comment>
<dbReference type="EMBL" id="JABXJJ020000028">
    <property type="protein sequence ID" value="MDI5972100.1"/>
    <property type="molecule type" value="Genomic_DNA"/>
</dbReference>
<evidence type="ECO:0000256" key="3">
    <source>
        <dbReference type="ARBA" id="ARBA00022553"/>
    </source>
</evidence>
<dbReference type="PROSITE" id="PS50906">
    <property type="entry name" value="NIT"/>
    <property type="match status" value="1"/>
</dbReference>
<feature type="compositionally biased region" description="Low complexity" evidence="6">
    <location>
        <begin position="793"/>
        <end position="814"/>
    </location>
</feature>
<dbReference type="InterPro" id="IPR003594">
    <property type="entry name" value="HATPase_dom"/>
</dbReference>
<evidence type="ECO:0000256" key="2">
    <source>
        <dbReference type="ARBA" id="ARBA00012438"/>
    </source>
</evidence>
<dbReference type="PANTHER" id="PTHR45436:SF5">
    <property type="entry name" value="SENSOR HISTIDINE KINASE TRCS"/>
    <property type="match status" value="1"/>
</dbReference>
<dbReference type="GO" id="GO:0004673">
    <property type="term" value="F:protein histidine kinase activity"/>
    <property type="evidence" value="ECO:0007669"/>
    <property type="project" value="UniProtKB-EC"/>
</dbReference>
<evidence type="ECO:0000256" key="6">
    <source>
        <dbReference type="SAM" id="MobiDB-lite"/>
    </source>
</evidence>
<accession>A0AA90H6Z1</accession>
<dbReference type="InterPro" id="IPR036890">
    <property type="entry name" value="HATPase_C_sf"/>
</dbReference>
<name>A0AA90H6Z1_9ACTN</name>
<dbReference type="GO" id="GO:0000160">
    <property type="term" value="P:phosphorelay signal transduction system"/>
    <property type="evidence" value="ECO:0007669"/>
    <property type="project" value="TreeGrafter"/>
</dbReference>
<keyword evidence="5" id="KW-0418">Kinase</keyword>
<feature type="region of interest" description="Disordered" evidence="6">
    <location>
        <begin position="720"/>
        <end position="914"/>
    </location>
</feature>
<dbReference type="Gene3D" id="3.30.565.10">
    <property type="entry name" value="Histidine kinase-like ATPase, C-terminal domain"/>
    <property type="match status" value="1"/>
</dbReference>
<feature type="compositionally biased region" description="Low complexity" evidence="6">
    <location>
        <begin position="769"/>
        <end position="780"/>
    </location>
</feature>
<evidence type="ECO:0000256" key="1">
    <source>
        <dbReference type="ARBA" id="ARBA00000085"/>
    </source>
</evidence>
<keyword evidence="3" id="KW-0597">Phosphoprotein</keyword>
<dbReference type="Pfam" id="PF08376">
    <property type="entry name" value="NIT"/>
    <property type="match status" value="1"/>
</dbReference>
<dbReference type="InterPro" id="IPR050428">
    <property type="entry name" value="TCS_sensor_his_kinase"/>
</dbReference>
<proteinExistence type="predicted"/>